<dbReference type="PANTHER" id="PTHR46018:SF2">
    <property type="entry name" value="ZINC PHOSPHODIESTERASE ELAC PROTEIN 1"/>
    <property type="match status" value="1"/>
</dbReference>
<dbReference type="PRINTS" id="PR00388">
    <property type="entry name" value="PDIESTERASE2"/>
</dbReference>
<dbReference type="GO" id="GO:0042781">
    <property type="term" value="F:3'-tRNA processing endoribonuclease activity"/>
    <property type="evidence" value="ECO:0007669"/>
    <property type="project" value="TreeGrafter"/>
</dbReference>
<dbReference type="RefSeq" id="WP_078791508.1">
    <property type="nucleotide sequence ID" value="NZ_FUWR01000030.1"/>
</dbReference>
<name>A0A1T4S5D7_9BACT</name>
<dbReference type="OrthoDB" id="9803916at2"/>
<accession>A0A1T4S5D7</accession>
<dbReference type="SUPFAM" id="SSF56281">
    <property type="entry name" value="Metallo-hydrolase/oxidoreductase"/>
    <property type="match status" value="1"/>
</dbReference>
<dbReference type="AlphaFoldDB" id="A0A1T4S5D7"/>
<sequence>MKLRILGSAGAEFPDFRPPAFLIDDSLLLDAGTIGSVLTEEEQWSIKNIFITHAHLDHIRSIPALADNIIVKNLRHLVDVYAPQSVIDALRNHLFNGLIWPDFTCLPTPEEPVLRFNTIEPLVPVLLCDKPEEPRCLNGYTLTAITVHHTVPAVGYCVEHAGRRLVYTGDTGPTEEIWSYASGADALIVEVSFPNSQEPLALLTQHLCCSLLEKELTKIAVLPKRILITHPKPQYYEQIKSEIAQMGIRQVELLRDGTIYDI</sequence>
<dbReference type="InterPro" id="IPR036866">
    <property type="entry name" value="RibonucZ/Hydroxyglut_hydro"/>
</dbReference>
<evidence type="ECO:0000313" key="3">
    <source>
        <dbReference type="Proteomes" id="UP000190102"/>
    </source>
</evidence>
<dbReference type="InterPro" id="IPR000396">
    <property type="entry name" value="Pdiesterase2"/>
</dbReference>
<dbReference type="Proteomes" id="UP000190102">
    <property type="component" value="Unassembled WGS sequence"/>
</dbReference>
<dbReference type="Pfam" id="PF12706">
    <property type="entry name" value="Lactamase_B_2"/>
    <property type="match status" value="1"/>
</dbReference>
<dbReference type="InterPro" id="IPR001279">
    <property type="entry name" value="Metallo-B-lactamas"/>
</dbReference>
<dbReference type="SMART" id="SM00849">
    <property type="entry name" value="Lactamase_B"/>
    <property type="match status" value="1"/>
</dbReference>
<dbReference type="STRING" id="115783.SAMN02745119_03254"/>
<protein>
    <submittedName>
        <fullName evidence="2">Ribonuclease BN, tRNA processing enzyme</fullName>
    </submittedName>
</protein>
<proteinExistence type="predicted"/>
<dbReference type="Gene3D" id="3.60.15.10">
    <property type="entry name" value="Ribonuclease Z/Hydroxyacylglutathione hydrolase-like"/>
    <property type="match status" value="1"/>
</dbReference>
<dbReference type="GO" id="GO:0004115">
    <property type="term" value="F:3',5'-cyclic-AMP phosphodiesterase activity"/>
    <property type="evidence" value="ECO:0007669"/>
    <property type="project" value="InterPro"/>
</dbReference>
<gene>
    <name evidence="2" type="ORF">SAMN02745119_03254</name>
</gene>
<evidence type="ECO:0000313" key="2">
    <source>
        <dbReference type="EMBL" id="SKA23138.1"/>
    </source>
</evidence>
<keyword evidence="3" id="KW-1185">Reference proteome</keyword>
<feature type="domain" description="Metallo-beta-lactamase" evidence="1">
    <location>
        <begin position="17"/>
        <end position="206"/>
    </location>
</feature>
<reference evidence="3" key="1">
    <citation type="submission" date="2017-02" db="EMBL/GenBank/DDBJ databases">
        <authorList>
            <person name="Varghese N."/>
            <person name="Submissions S."/>
        </authorList>
    </citation>
    <scope>NUCLEOTIDE SEQUENCE [LARGE SCALE GENOMIC DNA]</scope>
    <source>
        <strain evidence="3">ATCC BAA-34</strain>
    </source>
</reference>
<organism evidence="2 3">
    <name type="scientific">Trichlorobacter thiogenes</name>
    <dbReference type="NCBI Taxonomy" id="115783"/>
    <lineage>
        <taxon>Bacteria</taxon>
        <taxon>Pseudomonadati</taxon>
        <taxon>Thermodesulfobacteriota</taxon>
        <taxon>Desulfuromonadia</taxon>
        <taxon>Geobacterales</taxon>
        <taxon>Geobacteraceae</taxon>
        <taxon>Trichlorobacter</taxon>
    </lineage>
</organism>
<evidence type="ECO:0000259" key="1">
    <source>
        <dbReference type="SMART" id="SM00849"/>
    </source>
</evidence>
<dbReference type="EMBL" id="FUWR01000030">
    <property type="protein sequence ID" value="SKA23138.1"/>
    <property type="molecule type" value="Genomic_DNA"/>
</dbReference>
<dbReference type="PANTHER" id="PTHR46018">
    <property type="entry name" value="ZINC PHOSPHODIESTERASE ELAC PROTEIN 1"/>
    <property type="match status" value="1"/>
</dbReference>
<dbReference type="CDD" id="cd07735">
    <property type="entry name" value="class_II_PDE_MBL-fold"/>
    <property type="match status" value="1"/>
</dbReference>
<dbReference type="GO" id="GO:0006198">
    <property type="term" value="P:cAMP catabolic process"/>
    <property type="evidence" value="ECO:0007669"/>
    <property type="project" value="InterPro"/>
</dbReference>